<name>A0A1D8PT44_CANAL</name>
<dbReference type="GeneID" id="3644870"/>
<reference evidence="4 5" key="2">
    <citation type="journal article" date="2007" name="Genome Biol.">
        <title>Assembly of the Candida albicans genome into sixteen supercontigs aligned on the eight chromosomes.</title>
        <authorList>
            <person name="van het Hoog M."/>
            <person name="Rast T.J."/>
            <person name="Martchenko M."/>
            <person name="Grindle S."/>
            <person name="Dignard D."/>
            <person name="Hogues H."/>
            <person name="Cuomo C."/>
            <person name="Berriman M."/>
            <person name="Scherer S."/>
            <person name="Magee B.B."/>
            <person name="Whiteway M."/>
            <person name="Chibana H."/>
            <person name="Nantel A."/>
            <person name="Magee P.T."/>
        </authorList>
    </citation>
    <scope>GENOME REANNOTATION</scope>
    <source>
        <strain evidence="5">SC5314 / ATCC MYA-2876</strain>
    </source>
</reference>
<dbReference type="AlphaFoldDB" id="A0A1D8PT44"/>
<protein>
    <submittedName>
        <fullName evidence="4">Uncharacterized protein</fullName>
    </submittedName>
</protein>
<keyword evidence="2" id="KW-0812">Transmembrane</keyword>
<feature type="region of interest" description="Disordered" evidence="1">
    <location>
        <begin position="375"/>
        <end position="430"/>
    </location>
</feature>
<keyword evidence="5" id="KW-1185">Reference proteome</keyword>
<keyword evidence="2" id="KW-1133">Transmembrane helix</keyword>
<dbReference type="RefSeq" id="XP_713479.2">
    <property type="nucleotide sequence ID" value="XM_708386.2"/>
</dbReference>
<feature type="transmembrane region" description="Helical" evidence="2">
    <location>
        <begin position="12"/>
        <end position="35"/>
    </location>
</feature>
<dbReference type="InParanoid" id="A0A1D8PT44"/>
<reference evidence="4 5" key="3">
    <citation type="journal article" date="2013" name="Genome Biol.">
        <title>Assembly of a phased diploid Candida albicans genome facilitates allele-specific measurements and provides a simple model for repeat and indel structure.</title>
        <authorList>
            <person name="Muzzey D."/>
            <person name="Schwartz K."/>
            <person name="Weissman J.S."/>
            <person name="Sherlock G."/>
        </authorList>
    </citation>
    <scope>NUCLEOTIDE SEQUENCE [LARGE SCALE GENOMIC DNA]</scope>
    <source>
        <strain evidence="5">SC5314 / ATCC MYA-2876</strain>
    </source>
</reference>
<dbReference type="eggNOG" id="ENOG502RK6M">
    <property type="taxonomic scope" value="Eukaryota"/>
</dbReference>
<dbReference type="VEuPathDB" id="FungiDB:CR_06010W_A"/>
<organism evidence="4 5">
    <name type="scientific">Candida albicans (strain SC5314 / ATCC MYA-2876)</name>
    <name type="common">Yeast</name>
    <dbReference type="NCBI Taxonomy" id="237561"/>
    <lineage>
        <taxon>Eukaryota</taxon>
        <taxon>Fungi</taxon>
        <taxon>Dikarya</taxon>
        <taxon>Ascomycota</taxon>
        <taxon>Saccharomycotina</taxon>
        <taxon>Pichiomycetes</taxon>
        <taxon>Debaryomycetaceae</taxon>
        <taxon>Candida/Lodderomyces clade</taxon>
        <taxon>Candida</taxon>
    </lineage>
</organism>
<sequence>MLGIISSILRWSISPVIFIYNLIHSIISHTIIIPLKIFFKISIYIPFLKIPVIIPLVYLLELHEIRSTDWILAQIELFSITTLHFLIVCIFLGGIVGTIAGINMSAISIVLSGEPIVSTPATTTTTTSIASGKPSMKTAGVDKSKLEQVWEKSLGTGFSNENEGLGIKKKLEEVIIPDILPNISKSRIQLKLKQQQQQHQQIQKLKEQQGITLRNPEFNDTQKLRNVTINEELGGGIDNDNNKINEIHDIDDIESTGIEVVGLEDDGYAYTGGLRNRNQYQYPSKQKITARASGHASLNSPQIVSATTGRKSKDVNDETSTDSKTVKFADELVQDQPTGTSSSKRKAASTVIFEEEQTEMEQRNLPRGVNILQESEEVSSTDEGALSNIPEETETETETETENETGTGTEEIEEHIFTQGESVTEDTSLY</sequence>
<dbReference type="OrthoDB" id="4026697at2759"/>
<evidence type="ECO:0000256" key="2">
    <source>
        <dbReference type="SAM" id="Phobius"/>
    </source>
</evidence>
<dbReference type="STRING" id="237561.A0A1D8PT44"/>
<feature type="region of interest" description="Disordered" evidence="1">
    <location>
        <begin position="291"/>
        <end position="349"/>
    </location>
</feature>
<evidence type="ECO:0000313" key="3">
    <source>
        <dbReference type="CGD" id="CAL0000198991"/>
    </source>
</evidence>
<dbReference type="Proteomes" id="UP000000559">
    <property type="component" value="Chromosome R"/>
</dbReference>
<gene>
    <name evidence="4" type="ordered locus">CAALFM_CR06010WA</name>
    <name evidence="3" type="ordered locus">orf19.11329</name>
</gene>
<evidence type="ECO:0000256" key="1">
    <source>
        <dbReference type="SAM" id="MobiDB-lite"/>
    </source>
</evidence>
<keyword evidence="2" id="KW-0472">Membrane</keyword>
<feature type="compositionally biased region" description="Acidic residues" evidence="1">
    <location>
        <begin position="391"/>
        <end position="403"/>
    </location>
</feature>
<proteinExistence type="predicted"/>
<dbReference type="KEGG" id="cal:CAALFM_CR06010WA"/>
<feature type="transmembrane region" description="Helical" evidence="2">
    <location>
        <begin position="81"/>
        <end position="102"/>
    </location>
</feature>
<dbReference type="CGD" id="CAL0000198991">
    <property type="gene designation" value="orf19.11329"/>
</dbReference>
<feature type="compositionally biased region" description="Polar residues" evidence="1">
    <location>
        <begin position="419"/>
        <end position="430"/>
    </location>
</feature>
<dbReference type="EMBL" id="CP017630">
    <property type="protein sequence ID" value="AOW31312.1"/>
    <property type="molecule type" value="Genomic_DNA"/>
</dbReference>
<feature type="compositionally biased region" description="Polar residues" evidence="1">
    <location>
        <begin position="296"/>
        <end position="309"/>
    </location>
</feature>
<reference evidence="4 5" key="1">
    <citation type="journal article" date="2004" name="Proc. Natl. Acad. Sci. U.S.A.">
        <title>The diploid genome sequence of Candida albicans.</title>
        <authorList>
            <person name="Jones T."/>
            <person name="Federspiel N.A."/>
            <person name="Chibana H."/>
            <person name="Dungan J."/>
            <person name="Kalman S."/>
            <person name="Magee B.B."/>
            <person name="Newport G."/>
            <person name="Thorstenson Y.R."/>
            <person name="Agabian N."/>
            <person name="Magee P.T."/>
            <person name="Davis R.W."/>
            <person name="Scherer S."/>
        </authorList>
    </citation>
    <scope>NUCLEOTIDE SEQUENCE [LARGE SCALE GENOMIC DNA]</scope>
    <source>
        <strain evidence="5">SC5314 / ATCC MYA-2876</strain>
    </source>
</reference>
<evidence type="ECO:0000313" key="4">
    <source>
        <dbReference type="EMBL" id="AOW31312.1"/>
    </source>
</evidence>
<evidence type="ECO:0000313" key="5">
    <source>
        <dbReference type="Proteomes" id="UP000000559"/>
    </source>
</evidence>
<accession>A0A1D8PT44</accession>
<feature type="transmembrane region" description="Helical" evidence="2">
    <location>
        <begin position="41"/>
        <end position="60"/>
    </location>
</feature>